<dbReference type="PANTHER" id="PTHR33989:SF4">
    <property type="entry name" value="PTS SYSTEM N,N'-DIACETYLCHITOBIOSE-SPECIFIC EIIC COMPONENT"/>
    <property type="match status" value="1"/>
</dbReference>
<dbReference type="STRING" id="1007676.ABM34_07725"/>
<evidence type="ECO:0000256" key="7">
    <source>
        <dbReference type="ARBA" id="ARBA00023136"/>
    </source>
</evidence>
<feature type="domain" description="PTS EIIC type-3" evidence="10">
    <location>
        <begin position="8"/>
        <end position="396"/>
    </location>
</feature>
<dbReference type="GO" id="GO:0008982">
    <property type="term" value="F:protein-N(PI)-phosphohistidine-sugar phosphotransferase activity"/>
    <property type="evidence" value="ECO:0007669"/>
    <property type="project" value="UniProtKB-UniRule"/>
</dbReference>
<dbReference type="RefSeq" id="WP_048704750.1">
    <property type="nucleotide sequence ID" value="NZ_CP012034.1"/>
</dbReference>
<evidence type="ECO:0000256" key="2">
    <source>
        <dbReference type="ARBA" id="ARBA00022448"/>
    </source>
</evidence>
<dbReference type="InterPro" id="IPR003352">
    <property type="entry name" value="PTS_EIIC"/>
</dbReference>
<reference evidence="12" key="1">
    <citation type="submission" date="2015-07" db="EMBL/GenBank/DDBJ databases">
        <title>Lactobacillus ginsenosidimutans/EMML 3141/ whole genome sequencing.</title>
        <authorList>
            <person name="Kim M.K."/>
            <person name="Im W.-T."/>
            <person name="Srinivasan S."/>
            <person name="Lee J.-J."/>
        </authorList>
    </citation>
    <scope>NUCLEOTIDE SEQUENCE [LARGE SCALE GENOMIC DNA]</scope>
    <source>
        <strain evidence="12">EMML 3041</strain>
    </source>
</reference>
<evidence type="ECO:0000256" key="6">
    <source>
        <dbReference type="ARBA" id="ARBA00022989"/>
    </source>
</evidence>
<dbReference type="PATRIC" id="fig|1007676.4.peg.1553"/>
<feature type="transmembrane region" description="Helical" evidence="9">
    <location>
        <begin position="93"/>
        <end position="110"/>
    </location>
</feature>
<dbReference type="PROSITE" id="PS51105">
    <property type="entry name" value="PTS_EIIC_TYPE_3"/>
    <property type="match status" value="1"/>
</dbReference>
<dbReference type="AlphaFoldDB" id="A0A0H4QL48"/>
<dbReference type="InterPro" id="IPR004501">
    <property type="entry name" value="PTS_EIIC_3"/>
</dbReference>
<evidence type="ECO:0000256" key="8">
    <source>
        <dbReference type="PIRNR" id="PIRNR006351"/>
    </source>
</evidence>
<dbReference type="OrthoDB" id="1641940at2"/>
<keyword evidence="2 8" id="KW-0813">Transport</keyword>
<gene>
    <name evidence="11" type="ORF">ABM34_07725</name>
</gene>
<dbReference type="KEGG" id="lgn:ABM34_07725"/>
<evidence type="ECO:0000256" key="9">
    <source>
        <dbReference type="SAM" id="Phobius"/>
    </source>
</evidence>
<name>A0A0H4QL48_9LACO</name>
<accession>A0A0H4QL48</accession>
<dbReference type="GO" id="GO:0005886">
    <property type="term" value="C:plasma membrane"/>
    <property type="evidence" value="ECO:0007669"/>
    <property type="project" value="UniProtKB-SubCell"/>
</dbReference>
<dbReference type="PANTHER" id="PTHR33989">
    <property type="match status" value="1"/>
</dbReference>
<dbReference type="EMBL" id="CP012034">
    <property type="protein sequence ID" value="AKP67433.1"/>
    <property type="molecule type" value="Genomic_DNA"/>
</dbReference>
<keyword evidence="12" id="KW-1185">Reference proteome</keyword>
<dbReference type="Proteomes" id="UP000036106">
    <property type="component" value="Chromosome"/>
</dbReference>
<evidence type="ECO:0000259" key="10">
    <source>
        <dbReference type="PROSITE" id="PS51105"/>
    </source>
</evidence>
<evidence type="ECO:0000256" key="4">
    <source>
        <dbReference type="ARBA" id="ARBA00022597"/>
    </source>
</evidence>
<organism evidence="11 12">
    <name type="scientific">Companilactobacillus ginsenosidimutans</name>
    <dbReference type="NCBI Taxonomy" id="1007676"/>
    <lineage>
        <taxon>Bacteria</taxon>
        <taxon>Bacillati</taxon>
        <taxon>Bacillota</taxon>
        <taxon>Bacilli</taxon>
        <taxon>Lactobacillales</taxon>
        <taxon>Lactobacillaceae</taxon>
        <taxon>Companilactobacillus</taxon>
    </lineage>
</organism>
<keyword evidence="4 8" id="KW-0762">Sugar transport</keyword>
<dbReference type="Pfam" id="PF02378">
    <property type="entry name" value="PTS_EIIC"/>
    <property type="match status" value="1"/>
</dbReference>
<dbReference type="GO" id="GO:1902815">
    <property type="term" value="P:N,N'-diacetylchitobiose import"/>
    <property type="evidence" value="ECO:0007669"/>
    <property type="project" value="TreeGrafter"/>
</dbReference>
<feature type="transmembrane region" description="Helical" evidence="9">
    <location>
        <begin position="32"/>
        <end position="51"/>
    </location>
</feature>
<feature type="transmembrane region" description="Helical" evidence="9">
    <location>
        <begin position="367"/>
        <end position="393"/>
    </location>
</feature>
<keyword evidence="7 8" id="KW-0472">Membrane</keyword>
<evidence type="ECO:0000256" key="5">
    <source>
        <dbReference type="ARBA" id="ARBA00022692"/>
    </source>
</evidence>
<dbReference type="PIRSF" id="PIRSF006351">
    <property type="entry name" value="PTS_EIIC-Cellobiose"/>
    <property type="match status" value="1"/>
</dbReference>
<feature type="transmembrane region" description="Helical" evidence="9">
    <location>
        <begin position="210"/>
        <end position="240"/>
    </location>
</feature>
<keyword evidence="6 9" id="KW-1133">Transmembrane helix</keyword>
<evidence type="ECO:0000313" key="12">
    <source>
        <dbReference type="Proteomes" id="UP000036106"/>
    </source>
</evidence>
<feature type="transmembrane region" description="Helical" evidence="9">
    <location>
        <begin position="268"/>
        <end position="291"/>
    </location>
</feature>
<feature type="transmembrane region" description="Helical" evidence="9">
    <location>
        <begin position="303"/>
        <end position="323"/>
    </location>
</feature>
<comment type="function">
    <text evidence="8">The phosphoenolpyruvate-dependent sugar phosphotransferase system (PTS), a major carbohydrate active -transport system, catalyzes the phosphorylation of incoming sugar substrates concomitant with their translocation across the cell membrane.</text>
</comment>
<dbReference type="InterPro" id="IPR051088">
    <property type="entry name" value="PTS_Sugar-EIIC/EIIB"/>
</dbReference>
<keyword evidence="5 9" id="KW-0812">Transmembrane</keyword>
<dbReference type="InterPro" id="IPR004796">
    <property type="entry name" value="PTS_IIC_cello"/>
</dbReference>
<dbReference type="GO" id="GO:0009401">
    <property type="term" value="P:phosphoenolpyruvate-dependent sugar phosphotransferase system"/>
    <property type="evidence" value="ECO:0007669"/>
    <property type="project" value="InterPro"/>
</dbReference>
<evidence type="ECO:0000313" key="11">
    <source>
        <dbReference type="EMBL" id="AKP67433.1"/>
    </source>
</evidence>
<proteinExistence type="predicted"/>
<evidence type="ECO:0000256" key="3">
    <source>
        <dbReference type="ARBA" id="ARBA00022475"/>
    </source>
</evidence>
<feature type="transmembrane region" description="Helical" evidence="9">
    <location>
        <begin position="63"/>
        <end position="81"/>
    </location>
</feature>
<comment type="subcellular location">
    <subcellularLocation>
        <location evidence="1">Cell membrane</location>
        <topology evidence="1">Multi-pass membrane protein</topology>
    </subcellularLocation>
</comment>
<sequence length="415" mass="46019">MQNVIDWMTDSFAPRVNKIAKNPWLDAIQQSILSGMPLILIGSFATILGLVKDYVPGFPDFSLLNTFSFGLFSLFLAYLIPEAIMNLKKHPEISKQAGLAGLAFFLMLIFPKLNGKTGEISFYLGSLGTGGMIAALVSGLFVGFVMNSFIKFKLVKDDSTLPDFIAVWFNTIFPIIVILLVGWLFTFQLKINLFTVINQFFSPLTHLGQSFWGLWILTFLAFGFLYSFGISTWVLMPIIYTMELPGMAQNQAAVASGHAAQNIFVSEAVVLTLIGGAGVTLSLCIMMAFFAKSERLRVIGKASFIPSIFNINEPLVFGAPIAFNPILMVPFWINTAIAPILLWVSMKSGIVPIPHAPFQLWYMPSPAMGWLVTKSITGVVFVLLLFAISWAVYYPFFRIYDKQAVEQDASLTEEN</sequence>
<protein>
    <recommendedName>
        <fullName evidence="8">Permease IIC component</fullName>
    </recommendedName>
</protein>
<keyword evidence="3 8" id="KW-1003">Cell membrane</keyword>
<feature type="transmembrane region" description="Helical" evidence="9">
    <location>
        <begin position="122"/>
        <end position="145"/>
    </location>
</feature>
<evidence type="ECO:0000256" key="1">
    <source>
        <dbReference type="ARBA" id="ARBA00004651"/>
    </source>
</evidence>
<feature type="transmembrane region" description="Helical" evidence="9">
    <location>
        <begin position="165"/>
        <end position="189"/>
    </location>
</feature>